<dbReference type="PANTHER" id="PTHR12258:SF5">
    <property type="entry name" value="BCDNA.GH02250-RELATED"/>
    <property type="match status" value="1"/>
</dbReference>
<feature type="chain" id="PRO_5036393800" evidence="7">
    <location>
        <begin position="18"/>
        <end position="185"/>
    </location>
</feature>
<keyword evidence="4" id="KW-0726">Sexual differentiation</keyword>
<dbReference type="InterPro" id="IPR038596">
    <property type="entry name" value="Janus_sf"/>
</dbReference>
<dbReference type="Pfam" id="PF05005">
    <property type="entry name" value="Ocnus"/>
    <property type="match status" value="1"/>
</dbReference>
<evidence type="ECO:0000313" key="9">
    <source>
        <dbReference type="EMBL" id="CAD9860020.1"/>
    </source>
</evidence>
<keyword evidence="7" id="KW-0732">Signal</keyword>
<evidence type="ECO:0000256" key="3">
    <source>
        <dbReference type="ARBA" id="ARBA00022782"/>
    </source>
</evidence>
<feature type="active site" description="Proton acceptor" evidence="5">
    <location>
        <position position="113"/>
    </location>
</feature>
<organism evidence="8">
    <name type="scientific">Fibrocapsa japonica</name>
    <dbReference type="NCBI Taxonomy" id="94617"/>
    <lineage>
        <taxon>Eukaryota</taxon>
        <taxon>Sar</taxon>
        <taxon>Stramenopiles</taxon>
        <taxon>Ochrophyta</taxon>
        <taxon>Raphidophyceae</taxon>
        <taxon>Chattonellales</taxon>
        <taxon>Chattonellaceae</taxon>
        <taxon>Fibrocapsa</taxon>
    </lineage>
</organism>
<evidence type="ECO:0000256" key="7">
    <source>
        <dbReference type="SAM" id="SignalP"/>
    </source>
</evidence>
<sequence>MWNNLANSTICLLSVQAASFLLPNPPALQALFFPRVFFQGGAAFPYNTLGIRRMAQAAGEPNQPSSPLYNFPKVSIDDGIQKYVLLKASYRTDDGSLPLEQYYVRGRCAAEFHVECATVPIQEMESQGISVDIKGGGRINHNASAKTIRIYGYSMQFGRAEHLLTSKLCQEAFPDHQVEWSNEGY</sequence>
<feature type="signal peptide" evidence="7">
    <location>
        <begin position="1"/>
        <end position="17"/>
    </location>
</feature>
<evidence type="ECO:0000256" key="1">
    <source>
        <dbReference type="ARBA" id="ARBA00002508"/>
    </source>
</evidence>
<name>A0A6U1N0R5_9STRA</name>
<keyword evidence="3" id="KW-0221">Differentiation</keyword>
<evidence type="ECO:0000256" key="5">
    <source>
        <dbReference type="PIRSR" id="PIRSR607702-1"/>
    </source>
</evidence>
<dbReference type="Gene3D" id="3.50.20.20">
    <property type="entry name" value="Janus/Ocnus"/>
    <property type="match status" value="1"/>
</dbReference>
<dbReference type="GO" id="GO:0030154">
    <property type="term" value="P:cell differentiation"/>
    <property type="evidence" value="ECO:0007669"/>
    <property type="project" value="UniProtKB-KW"/>
</dbReference>
<dbReference type="AlphaFoldDB" id="A0A6U1N0R5"/>
<dbReference type="PANTHER" id="PTHR12258">
    <property type="entry name" value="JANUS-A/JANUS-B"/>
    <property type="match status" value="1"/>
</dbReference>
<dbReference type="GO" id="GO:0101006">
    <property type="term" value="F:protein histidine phosphatase activity"/>
    <property type="evidence" value="ECO:0007669"/>
    <property type="project" value="TreeGrafter"/>
</dbReference>
<reference evidence="8" key="1">
    <citation type="submission" date="2021-01" db="EMBL/GenBank/DDBJ databases">
        <authorList>
            <person name="Corre E."/>
            <person name="Pelletier E."/>
            <person name="Niang G."/>
            <person name="Scheremetjew M."/>
            <person name="Finn R."/>
            <person name="Kale V."/>
            <person name="Holt S."/>
            <person name="Cochrane G."/>
            <person name="Meng A."/>
            <person name="Brown T."/>
            <person name="Cohen L."/>
        </authorList>
    </citation>
    <scope>NUCLEOTIDE SEQUENCE</scope>
    <source>
        <strain evidence="8">CCMP1661</strain>
    </source>
</reference>
<dbReference type="SUPFAM" id="SSF143724">
    <property type="entry name" value="PHP14-like"/>
    <property type="match status" value="1"/>
</dbReference>
<dbReference type="EMBL" id="HBHR01005209">
    <property type="protein sequence ID" value="CAD9860020.1"/>
    <property type="molecule type" value="Transcribed_RNA"/>
</dbReference>
<evidence type="ECO:0000256" key="6">
    <source>
        <dbReference type="PIRSR" id="PIRSR607702-2"/>
    </source>
</evidence>
<evidence type="ECO:0000313" key="8">
    <source>
        <dbReference type="EMBL" id="CAD9860019.1"/>
    </source>
</evidence>
<gene>
    <name evidence="8" type="ORF">FJAP1339_LOCUS2539</name>
    <name evidence="9" type="ORF">FJAP1339_LOCUS2540</name>
</gene>
<feature type="binding site" evidence="6">
    <location>
        <position position="82"/>
    </location>
    <ligand>
        <name>substrate</name>
    </ligand>
</feature>
<dbReference type="EMBL" id="HBHR01005208">
    <property type="protein sequence ID" value="CAD9860019.1"/>
    <property type="molecule type" value="Transcribed_RNA"/>
</dbReference>
<evidence type="ECO:0000256" key="2">
    <source>
        <dbReference type="ARBA" id="ARBA00010971"/>
    </source>
</evidence>
<dbReference type="GO" id="GO:0007548">
    <property type="term" value="P:sex differentiation"/>
    <property type="evidence" value="ECO:0007669"/>
    <property type="project" value="UniProtKB-KW"/>
</dbReference>
<dbReference type="GO" id="GO:0005829">
    <property type="term" value="C:cytosol"/>
    <property type="evidence" value="ECO:0007669"/>
    <property type="project" value="TreeGrafter"/>
</dbReference>
<evidence type="ECO:0000256" key="4">
    <source>
        <dbReference type="ARBA" id="ARBA00022928"/>
    </source>
</evidence>
<proteinExistence type="inferred from homology"/>
<comment type="similarity">
    <text evidence="2">Belongs to the janus family.</text>
</comment>
<protein>
    <submittedName>
        <fullName evidence="8">Uncharacterized protein</fullName>
    </submittedName>
</protein>
<dbReference type="InterPro" id="IPR007702">
    <property type="entry name" value="Janus"/>
</dbReference>
<accession>A0A6U1N0R5</accession>
<comment type="function">
    <text evidence="1">JanA and janB regulate somatic sex differentiation.</text>
</comment>